<evidence type="ECO:0000259" key="15">
    <source>
        <dbReference type="PROSITE" id="PS51092"/>
    </source>
</evidence>
<evidence type="ECO:0000256" key="4">
    <source>
        <dbReference type="ARBA" id="ARBA00022729"/>
    </source>
</evidence>
<dbReference type="InterPro" id="IPR035992">
    <property type="entry name" value="Ricin_B-like_lectins"/>
</dbReference>
<evidence type="ECO:0008006" key="18">
    <source>
        <dbReference type="Google" id="ProtNLM"/>
    </source>
</evidence>
<keyword evidence="5" id="KW-0430">Lectin</keyword>
<evidence type="ECO:0000259" key="14">
    <source>
        <dbReference type="PROSITE" id="PS50041"/>
    </source>
</evidence>
<sequence length="411" mass="47084">MSVDVVYSDVVFMKRNEVVSNYPDQSQLALQKTKPCGDFVRLLLTALCVLLTGGLIALCFQYVYTEKKLKDLQQLHSALNENFAETSSFLIYNKDHNKCVTAVSANVEVASCDESSKAQHFRWISSSRIISLSYSLCLGADEIENRAKIILLPCNESNPRQTWECKDGNLFGLMGHPLHLNHGNSDEKNMMLFKGTGVWSHWLIYGTEENLCYHGYQEMSSIGGNSCGKPCHFPFKFDGKWYADCTVDGRKDGRLWCSTEKDYNIGGKWGFCPPKTCPKDWEYHAGKCYYFSKKTLDWTKSRDTCISDGGHLVIINSKDEQEFLMSIITMKYKERFWIGLTDEKTEGQWLWVDNTELSLGYWHENEPDDWKVEKLGEDCVIITPADLKSWSDVACSKSFRRICETRSSRQT</sequence>
<comment type="caution">
    <text evidence="16">The sequence shown here is derived from an EMBL/GenBank/DDBJ whole genome shotgun (WGS) entry which is preliminary data.</text>
</comment>
<evidence type="ECO:0000256" key="13">
    <source>
        <dbReference type="SAM" id="Phobius"/>
    </source>
</evidence>
<dbReference type="GO" id="GO:0030246">
    <property type="term" value="F:carbohydrate binding"/>
    <property type="evidence" value="ECO:0007669"/>
    <property type="project" value="UniProtKB-KW"/>
</dbReference>
<evidence type="ECO:0000256" key="7">
    <source>
        <dbReference type="ARBA" id="ARBA00022989"/>
    </source>
</evidence>
<dbReference type="CDD" id="cd23407">
    <property type="entry name" value="beta-trefoil_Ricin_MRC1"/>
    <property type="match status" value="1"/>
</dbReference>
<feature type="disulfide bond" evidence="12">
    <location>
        <begin position="245"/>
        <end position="272"/>
    </location>
</feature>
<feature type="disulfide bond" evidence="12">
    <location>
        <begin position="231"/>
        <end position="257"/>
    </location>
</feature>
<dbReference type="PROSITE" id="PS51092">
    <property type="entry name" value="FN2_2"/>
    <property type="match status" value="1"/>
</dbReference>
<dbReference type="InterPro" id="IPR000772">
    <property type="entry name" value="Ricin_B_lectin"/>
</dbReference>
<dbReference type="FunFam" id="2.80.10.50:FF:000032">
    <property type="entry name" value="macrophage mannose receptor 1"/>
    <property type="match status" value="1"/>
</dbReference>
<dbReference type="Pfam" id="PF00059">
    <property type="entry name" value="Lectin_C"/>
    <property type="match status" value="1"/>
</dbReference>
<keyword evidence="17" id="KW-1185">Reference proteome</keyword>
<dbReference type="SMART" id="SM00059">
    <property type="entry name" value="FN2"/>
    <property type="match status" value="1"/>
</dbReference>
<dbReference type="PANTHER" id="PTHR22803">
    <property type="entry name" value="MANNOSE, PHOSPHOLIPASE, LECTIN RECEPTOR RELATED"/>
    <property type="match status" value="1"/>
</dbReference>
<dbReference type="Gene3D" id="2.10.10.10">
    <property type="entry name" value="Fibronectin, type II, collagen-binding"/>
    <property type="match status" value="1"/>
</dbReference>
<dbReference type="InterPro" id="IPR000562">
    <property type="entry name" value="FN_type2_dom"/>
</dbReference>
<dbReference type="PROSITE" id="PS50041">
    <property type="entry name" value="C_TYPE_LECTIN_2"/>
    <property type="match status" value="1"/>
</dbReference>
<dbReference type="Pfam" id="PF00040">
    <property type="entry name" value="fn2"/>
    <property type="match status" value="1"/>
</dbReference>
<feature type="domain" description="C-type lectin" evidence="14">
    <location>
        <begin position="284"/>
        <end position="404"/>
    </location>
</feature>
<evidence type="ECO:0000256" key="12">
    <source>
        <dbReference type="PROSITE-ProRule" id="PRU00479"/>
    </source>
</evidence>
<dbReference type="PROSITE" id="PS50231">
    <property type="entry name" value="RICIN_B_LECTIN"/>
    <property type="match status" value="1"/>
</dbReference>
<dbReference type="InterPro" id="IPR016186">
    <property type="entry name" value="C-type_lectin-like/link_sf"/>
</dbReference>
<reference evidence="16 17" key="1">
    <citation type="submission" date="2024-02" db="EMBL/GenBank/DDBJ databases">
        <title>Chromosome-level genome assembly of the Eurasian Minnow (Phoxinus phoxinus).</title>
        <authorList>
            <person name="Oriowo T.O."/>
            <person name="Martin S."/>
            <person name="Stange M."/>
            <person name="Chrysostomakis Y."/>
            <person name="Brown T."/>
            <person name="Winkler S."/>
            <person name="Kukowka S."/>
            <person name="Myers E.W."/>
            <person name="Bohne A."/>
        </authorList>
    </citation>
    <scope>NUCLEOTIDE SEQUENCE [LARGE SCALE GENOMIC DNA]</scope>
    <source>
        <strain evidence="16">ZFMK-TIS-60720</strain>
        <tissue evidence="16">Whole Organism</tissue>
    </source>
</reference>
<gene>
    <name evidence="16" type="ORF">R3I93_015979</name>
</gene>
<keyword evidence="9 12" id="KW-1015">Disulfide bond</keyword>
<dbReference type="InterPro" id="IPR016187">
    <property type="entry name" value="CTDL_fold"/>
</dbReference>
<keyword evidence="10" id="KW-0675">Receptor</keyword>
<dbReference type="Proteomes" id="UP001364617">
    <property type="component" value="Unassembled WGS sequence"/>
</dbReference>
<dbReference type="SUPFAM" id="SSF56436">
    <property type="entry name" value="C-type lectin-like"/>
    <property type="match status" value="1"/>
</dbReference>
<dbReference type="InterPro" id="IPR036943">
    <property type="entry name" value="FN_type2_sf"/>
</dbReference>
<keyword evidence="7 13" id="KW-1133">Transmembrane helix</keyword>
<feature type="transmembrane region" description="Helical" evidence="13">
    <location>
        <begin position="42"/>
        <end position="64"/>
    </location>
</feature>
<keyword evidence="3 13" id="KW-0812">Transmembrane</keyword>
<dbReference type="GO" id="GO:0016020">
    <property type="term" value="C:membrane"/>
    <property type="evidence" value="ECO:0007669"/>
    <property type="project" value="UniProtKB-SubCell"/>
</dbReference>
<dbReference type="EMBL" id="JAYKXH010000017">
    <property type="protein sequence ID" value="KAK7138725.1"/>
    <property type="molecule type" value="Genomic_DNA"/>
</dbReference>
<feature type="domain" description="Fibronectin type-II" evidence="15">
    <location>
        <begin position="226"/>
        <end position="274"/>
    </location>
</feature>
<keyword evidence="8 13" id="KW-0472">Membrane</keyword>
<dbReference type="Pfam" id="PF24562">
    <property type="entry name" value="CysR_MRC2_N"/>
    <property type="match status" value="1"/>
</dbReference>
<dbReference type="Gene3D" id="2.80.10.50">
    <property type="match status" value="1"/>
</dbReference>
<proteinExistence type="predicted"/>
<keyword evidence="2" id="KW-0254">Endocytosis</keyword>
<dbReference type="SMART" id="SM00034">
    <property type="entry name" value="CLECT"/>
    <property type="match status" value="1"/>
</dbReference>
<dbReference type="AlphaFoldDB" id="A0AAN9CPF6"/>
<keyword evidence="6" id="KW-0677">Repeat</keyword>
<protein>
    <recommendedName>
        <fullName evidence="18">Macrophage mannose receptor 1</fullName>
    </recommendedName>
</protein>
<evidence type="ECO:0000256" key="2">
    <source>
        <dbReference type="ARBA" id="ARBA00022583"/>
    </source>
</evidence>
<dbReference type="InterPro" id="IPR033989">
    <property type="entry name" value="CD209-like_CTLD"/>
</dbReference>
<evidence type="ECO:0000256" key="6">
    <source>
        <dbReference type="ARBA" id="ARBA00022737"/>
    </source>
</evidence>
<evidence type="ECO:0000256" key="5">
    <source>
        <dbReference type="ARBA" id="ARBA00022734"/>
    </source>
</evidence>
<organism evidence="16 17">
    <name type="scientific">Phoxinus phoxinus</name>
    <name type="common">Eurasian minnow</name>
    <dbReference type="NCBI Taxonomy" id="58324"/>
    <lineage>
        <taxon>Eukaryota</taxon>
        <taxon>Metazoa</taxon>
        <taxon>Chordata</taxon>
        <taxon>Craniata</taxon>
        <taxon>Vertebrata</taxon>
        <taxon>Euteleostomi</taxon>
        <taxon>Actinopterygii</taxon>
        <taxon>Neopterygii</taxon>
        <taxon>Teleostei</taxon>
        <taxon>Ostariophysi</taxon>
        <taxon>Cypriniformes</taxon>
        <taxon>Leuciscidae</taxon>
        <taxon>Phoxininae</taxon>
        <taxon>Phoxinus</taxon>
    </lineage>
</organism>
<evidence type="ECO:0000313" key="17">
    <source>
        <dbReference type="Proteomes" id="UP001364617"/>
    </source>
</evidence>
<dbReference type="PRINTS" id="PR00013">
    <property type="entry name" value="FNTYPEII"/>
</dbReference>
<name>A0AAN9CPF6_9TELE</name>
<evidence type="ECO:0000256" key="11">
    <source>
        <dbReference type="ARBA" id="ARBA00023180"/>
    </source>
</evidence>
<evidence type="ECO:0000313" key="16">
    <source>
        <dbReference type="EMBL" id="KAK7138725.1"/>
    </source>
</evidence>
<dbReference type="PROSITE" id="PS00023">
    <property type="entry name" value="FN2_1"/>
    <property type="match status" value="1"/>
</dbReference>
<evidence type="ECO:0000256" key="3">
    <source>
        <dbReference type="ARBA" id="ARBA00022692"/>
    </source>
</evidence>
<dbReference type="InterPro" id="IPR013806">
    <property type="entry name" value="Kringle-like"/>
</dbReference>
<evidence type="ECO:0000256" key="10">
    <source>
        <dbReference type="ARBA" id="ARBA00023170"/>
    </source>
</evidence>
<evidence type="ECO:0000256" key="1">
    <source>
        <dbReference type="ARBA" id="ARBA00004167"/>
    </source>
</evidence>
<dbReference type="SUPFAM" id="SSF57440">
    <property type="entry name" value="Kringle-like"/>
    <property type="match status" value="1"/>
</dbReference>
<dbReference type="InterPro" id="IPR050111">
    <property type="entry name" value="C-type_lectin/snaclec_domain"/>
</dbReference>
<dbReference type="SMART" id="SM00458">
    <property type="entry name" value="RICIN"/>
    <property type="match status" value="1"/>
</dbReference>
<evidence type="ECO:0000256" key="9">
    <source>
        <dbReference type="ARBA" id="ARBA00023157"/>
    </source>
</evidence>
<dbReference type="FunFam" id="2.10.10.10:FF:000001">
    <property type="entry name" value="Fibronectin 1a isoform 1"/>
    <property type="match status" value="1"/>
</dbReference>
<dbReference type="InterPro" id="IPR001304">
    <property type="entry name" value="C-type_lectin-like"/>
</dbReference>
<keyword evidence="11" id="KW-0325">Glycoprotein</keyword>
<dbReference type="GO" id="GO:0006897">
    <property type="term" value="P:endocytosis"/>
    <property type="evidence" value="ECO:0007669"/>
    <property type="project" value="UniProtKB-KW"/>
</dbReference>
<keyword evidence="4" id="KW-0732">Signal</keyword>
<accession>A0AAN9CPF6</accession>
<comment type="subcellular location">
    <subcellularLocation>
        <location evidence="1">Membrane</location>
        <topology evidence="1">Single-pass membrane protein</topology>
    </subcellularLocation>
</comment>
<dbReference type="CDD" id="cd00062">
    <property type="entry name" value="FN2"/>
    <property type="match status" value="1"/>
</dbReference>
<dbReference type="Gene3D" id="3.10.100.10">
    <property type="entry name" value="Mannose-Binding Protein A, subunit A"/>
    <property type="match status" value="1"/>
</dbReference>
<dbReference type="CDD" id="cd03590">
    <property type="entry name" value="CLECT_DC-SIGN_like"/>
    <property type="match status" value="1"/>
</dbReference>
<evidence type="ECO:0000256" key="8">
    <source>
        <dbReference type="ARBA" id="ARBA00023136"/>
    </source>
</evidence>
<dbReference type="SUPFAM" id="SSF50370">
    <property type="entry name" value="Ricin B-like lectins"/>
    <property type="match status" value="1"/>
</dbReference>